<protein>
    <submittedName>
        <fullName evidence="1">Uncharacterized protein</fullName>
    </submittedName>
</protein>
<sequence>MSEEHTHVLDFVGFVGDWIVHNCLKCPARRYSHPDRATFWKIREDQQEGLATLNPSVSGEEKE</sequence>
<dbReference type="EMBL" id="LAZR01010270">
    <property type="protein sequence ID" value="KKM67897.1"/>
    <property type="molecule type" value="Genomic_DNA"/>
</dbReference>
<accession>A0A0F9MFI2</accession>
<comment type="caution">
    <text evidence="1">The sequence shown here is derived from an EMBL/GenBank/DDBJ whole genome shotgun (WGS) entry which is preliminary data.</text>
</comment>
<dbReference type="AlphaFoldDB" id="A0A0F9MFI2"/>
<reference evidence="1" key="1">
    <citation type="journal article" date="2015" name="Nature">
        <title>Complex archaea that bridge the gap between prokaryotes and eukaryotes.</title>
        <authorList>
            <person name="Spang A."/>
            <person name="Saw J.H."/>
            <person name="Jorgensen S.L."/>
            <person name="Zaremba-Niedzwiedzka K."/>
            <person name="Martijn J."/>
            <person name="Lind A.E."/>
            <person name="van Eijk R."/>
            <person name="Schleper C."/>
            <person name="Guy L."/>
            <person name="Ettema T.J."/>
        </authorList>
    </citation>
    <scope>NUCLEOTIDE SEQUENCE</scope>
</reference>
<evidence type="ECO:0000313" key="1">
    <source>
        <dbReference type="EMBL" id="KKM67897.1"/>
    </source>
</evidence>
<gene>
    <name evidence="1" type="ORF">LCGC14_1466590</name>
</gene>
<proteinExistence type="predicted"/>
<organism evidence="1">
    <name type="scientific">marine sediment metagenome</name>
    <dbReference type="NCBI Taxonomy" id="412755"/>
    <lineage>
        <taxon>unclassified sequences</taxon>
        <taxon>metagenomes</taxon>
        <taxon>ecological metagenomes</taxon>
    </lineage>
</organism>
<name>A0A0F9MFI2_9ZZZZ</name>